<dbReference type="Gene3D" id="3.40.50.2300">
    <property type="match status" value="2"/>
</dbReference>
<evidence type="ECO:0000313" key="6">
    <source>
        <dbReference type="Proteomes" id="UP000255328"/>
    </source>
</evidence>
<dbReference type="SUPFAM" id="SSF47413">
    <property type="entry name" value="lambda repressor-like DNA-binding domains"/>
    <property type="match status" value="1"/>
</dbReference>
<organism evidence="5 6">
    <name type="scientific">Fusobacterium necrogenes</name>
    <dbReference type="NCBI Taxonomy" id="858"/>
    <lineage>
        <taxon>Bacteria</taxon>
        <taxon>Fusobacteriati</taxon>
        <taxon>Fusobacteriota</taxon>
        <taxon>Fusobacteriia</taxon>
        <taxon>Fusobacteriales</taxon>
        <taxon>Fusobacteriaceae</taxon>
        <taxon>Fusobacterium</taxon>
    </lineage>
</organism>
<evidence type="ECO:0000259" key="4">
    <source>
        <dbReference type="PROSITE" id="PS50932"/>
    </source>
</evidence>
<evidence type="ECO:0000256" key="1">
    <source>
        <dbReference type="ARBA" id="ARBA00023015"/>
    </source>
</evidence>
<dbReference type="GO" id="GO:0003700">
    <property type="term" value="F:DNA-binding transcription factor activity"/>
    <property type="evidence" value="ECO:0007669"/>
    <property type="project" value="TreeGrafter"/>
</dbReference>
<keyword evidence="2" id="KW-0238">DNA-binding</keyword>
<dbReference type="PROSITE" id="PS50932">
    <property type="entry name" value="HTH_LACI_2"/>
    <property type="match status" value="1"/>
</dbReference>
<accession>A0A377GY59</accession>
<dbReference type="InterPro" id="IPR010982">
    <property type="entry name" value="Lambda_DNA-bd_dom_sf"/>
</dbReference>
<dbReference type="Proteomes" id="UP000255328">
    <property type="component" value="Unassembled WGS sequence"/>
</dbReference>
<dbReference type="PANTHER" id="PTHR30146:SF149">
    <property type="entry name" value="HTH-TYPE TRANSCRIPTIONAL REGULATOR EBGR"/>
    <property type="match status" value="1"/>
</dbReference>
<proteinExistence type="predicted"/>
<dbReference type="PANTHER" id="PTHR30146">
    <property type="entry name" value="LACI-RELATED TRANSCRIPTIONAL REPRESSOR"/>
    <property type="match status" value="1"/>
</dbReference>
<dbReference type="GO" id="GO:0000976">
    <property type="term" value="F:transcription cis-regulatory region binding"/>
    <property type="evidence" value="ECO:0007669"/>
    <property type="project" value="TreeGrafter"/>
</dbReference>
<evidence type="ECO:0000256" key="2">
    <source>
        <dbReference type="ARBA" id="ARBA00023125"/>
    </source>
</evidence>
<dbReference type="Gene3D" id="1.10.260.40">
    <property type="entry name" value="lambda repressor-like DNA-binding domains"/>
    <property type="match status" value="1"/>
</dbReference>
<protein>
    <submittedName>
        <fullName evidence="5">Purine nucleotide synthesis repressor</fullName>
    </submittedName>
</protein>
<dbReference type="EMBL" id="UGGU01000003">
    <property type="protein sequence ID" value="STO31898.1"/>
    <property type="molecule type" value="Genomic_DNA"/>
</dbReference>
<keyword evidence="3" id="KW-0804">Transcription</keyword>
<gene>
    <name evidence="5" type="primary">purR</name>
    <name evidence="5" type="ORF">NCTC10723_01361</name>
</gene>
<dbReference type="InterPro" id="IPR000843">
    <property type="entry name" value="HTH_LacI"/>
</dbReference>
<dbReference type="InterPro" id="IPR028082">
    <property type="entry name" value="Peripla_BP_I"/>
</dbReference>
<feature type="domain" description="HTH lacI-type" evidence="4">
    <location>
        <begin position="2"/>
        <end position="47"/>
    </location>
</feature>
<keyword evidence="6" id="KW-1185">Reference proteome</keyword>
<dbReference type="CDD" id="cd01544">
    <property type="entry name" value="PBP1_GalR"/>
    <property type="match status" value="1"/>
</dbReference>
<sequence>MATLKEISEITKLSQSTISRILNDDVSLNVQETTKKRVLEVAQQLNYNFSKKNNKSTTTSTVKFAVVASFSERDEINDPYYLSIKYGIKNEAQLQNIKVSFYYENDISTVKNVSGIIAIGSHSDCILKEFEKITPNILLLDQKKQNTKFDTLSIDLEEITKSILVYFTKCGFKKIGYIGARDFSNTKDEREKAYINYCILNKLEYQKYIYLGNEFSSNSGYETMTKIIKDNNLPEAIFVANDSLAIGVLKACHENNILVPKQLSIFSINDIPAAEFVYPSLSTVHINSEFLGSFGLKLLLDRYSTSREFPVFVTIPSTLILRESCKKIEF</sequence>
<name>A0A377GY59_9FUSO</name>
<dbReference type="SMART" id="SM00354">
    <property type="entry name" value="HTH_LACI"/>
    <property type="match status" value="1"/>
</dbReference>
<dbReference type="InterPro" id="IPR046335">
    <property type="entry name" value="LacI/GalR-like_sensor"/>
</dbReference>
<reference evidence="5 6" key="1">
    <citation type="submission" date="2018-06" db="EMBL/GenBank/DDBJ databases">
        <authorList>
            <consortium name="Pathogen Informatics"/>
            <person name="Doyle S."/>
        </authorList>
    </citation>
    <scope>NUCLEOTIDE SEQUENCE [LARGE SCALE GENOMIC DNA]</scope>
    <source>
        <strain evidence="5 6">NCTC10723</strain>
    </source>
</reference>
<dbReference type="RefSeq" id="WP_172606959.1">
    <property type="nucleotide sequence ID" value="NZ_CASFEE010000002.1"/>
</dbReference>
<evidence type="ECO:0000313" key="5">
    <source>
        <dbReference type="EMBL" id="STO31898.1"/>
    </source>
</evidence>
<dbReference type="CDD" id="cd01392">
    <property type="entry name" value="HTH_LacI"/>
    <property type="match status" value="1"/>
</dbReference>
<dbReference type="Pfam" id="PF00356">
    <property type="entry name" value="LacI"/>
    <property type="match status" value="1"/>
</dbReference>
<dbReference type="Pfam" id="PF13377">
    <property type="entry name" value="Peripla_BP_3"/>
    <property type="match status" value="1"/>
</dbReference>
<dbReference type="SUPFAM" id="SSF53822">
    <property type="entry name" value="Periplasmic binding protein-like I"/>
    <property type="match status" value="1"/>
</dbReference>
<keyword evidence="1" id="KW-0805">Transcription regulation</keyword>
<evidence type="ECO:0000256" key="3">
    <source>
        <dbReference type="ARBA" id="ARBA00023163"/>
    </source>
</evidence>
<dbReference type="AlphaFoldDB" id="A0A377GY59"/>